<feature type="domain" description="Activator of Hsp90 ATPase homologue 1/2-like C-terminal" evidence="2">
    <location>
        <begin position="11"/>
        <end position="133"/>
    </location>
</feature>
<organism evidence="3 4">
    <name type="scientific">Aliiglaciecola litoralis</name>
    <dbReference type="NCBI Taxonomy" id="582857"/>
    <lineage>
        <taxon>Bacteria</taxon>
        <taxon>Pseudomonadati</taxon>
        <taxon>Pseudomonadota</taxon>
        <taxon>Gammaproteobacteria</taxon>
        <taxon>Alteromonadales</taxon>
        <taxon>Alteromonadaceae</taxon>
        <taxon>Aliiglaciecola</taxon>
    </lineage>
</organism>
<evidence type="ECO:0000313" key="4">
    <source>
        <dbReference type="Proteomes" id="UP001500359"/>
    </source>
</evidence>
<reference evidence="4" key="1">
    <citation type="journal article" date="2019" name="Int. J. Syst. Evol. Microbiol.">
        <title>The Global Catalogue of Microorganisms (GCM) 10K type strain sequencing project: providing services to taxonomists for standard genome sequencing and annotation.</title>
        <authorList>
            <consortium name="The Broad Institute Genomics Platform"/>
            <consortium name="The Broad Institute Genome Sequencing Center for Infectious Disease"/>
            <person name="Wu L."/>
            <person name="Ma J."/>
        </authorList>
    </citation>
    <scope>NUCLEOTIDE SEQUENCE [LARGE SCALE GENOMIC DNA]</scope>
    <source>
        <strain evidence="4">JCM 15896</strain>
    </source>
</reference>
<dbReference type="InterPro" id="IPR013538">
    <property type="entry name" value="ASHA1/2-like_C"/>
</dbReference>
<evidence type="ECO:0000259" key="2">
    <source>
        <dbReference type="Pfam" id="PF08327"/>
    </source>
</evidence>
<accession>A0ABP3WRD5</accession>
<comment type="similarity">
    <text evidence="1">Belongs to the AHA1 family.</text>
</comment>
<evidence type="ECO:0000256" key="1">
    <source>
        <dbReference type="ARBA" id="ARBA00006817"/>
    </source>
</evidence>
<protein>
    <submittedName>
        <fullName evidence="3">SRPBCC family protein</fullName>
    </submittedName>
</protein>
<keyword evidence="4" id="KW-1185">Reference proteome</keyword>
<gene>
    <name evidence="3" type="ORF">GCM10009114_13740</name>
</gene>
<dbReference type="InterPro" id="IPR023393">
    <property type="entry name" value="START-like_dom_sf"/>
</dbReference>
<dbReference type="SUPFAM" id="SSF55961">
    <property type="entry name" value="Bet v1-like"/>
    <property type="match status" value="1"/>
</dbReference>
<comment type="caution">
    <text evidence="3">The sequence shown here is derived from an EMBL/GenBank/DDBJ whole genome shotgun (WGS) entry which is preliminary data.</text>
</comment>
<evidence type="ECO:0000313" key="3">
    <source>
        <dbReference type="EMBL" id="GAA0855224.1"/>
    </source>
</evidence>
<dbReference type="Gene3D" id="3.30.530.20">
    <property type="match status" value="1"/>
</dbReference>
<proteinExistence type="inferred from homology"/>
<dbReference type="RefSeq" id="WP_343857938.1">
    <property type="nucleotide sequence ID" value="NZ_BAAAFD010000002.1"/>
</dbReference>
<dbReference type="Pfam" id="PF08327">
    <property type="entry name" value="AHSA1"/>
    <property type="match status" value="1"/>
</dbReference>
<name>A0ABP3WRD5_9ALTE</name>
<dbReference type="Proteomes" id="UP001500359">
    <property type="component" value="Unassembled WGS sequence"/>
</dbReference>
<dbReference type="EMBL" id="BAAAFD010000002">
    <property type="protein sequence ID" value="GAA0855224.1"/>
    <property type="molecule type" value="Genomic_DNA"/>
</dbReference>
<sequence>MEITIDIDIEASLNDVWHVWTTPEEITHWNFASDEWCCPTAKIHLVEGGKFNYRMEAKDGSMGFDFEGQFTKIELCKSIHYKMDDDRHVKVEFRNIAKGTKVVETFEAESEHSAEQQRQGWLCILANFKQRVESKGEEKSA</sequence>